<dbReference type="EMBL" id="JACHXF010000039">
    <property type="protein sequence ID" value="MBB3101491.1"/>
    <property type="molecule type" value="Genomic_DNA"/>
</dbReference>
<evidence type="ECO:0000313" key="3">
    <source>
        <dbReference type="EMBL" id="MBB3101491.1"/>
    </source>
</evidence>
<dbReference type="GO" id="GO:0046872">
    <property type="term" value="F:metal ion binding"/>
    <property type="evidence" value="ECO:0007669"/>
    <property type="project" value="InterPro"/>
</dbReference>
<reference evidence="3 4" key="1">
    <citation type="submission" date="2020-08" db="EMBL/GenBank/DDBJ databases">
        <title>Genomic Encyclopedia of Type Strains, Phase III (KMG-III): the genomes of soil and plant-associated and newly described type strains.</title>
        <authorList>
            <person name="Whitman W."/>
        </authorList>
    </citation>
    <scope>NUCLEOTIDE SEQUENCE [LARGE SCALE GENOMIC DNA]</scope>
    <source>
        <strain evidence="3 4">CECT 3287</strain>
    </source>
</reference>
<organism evidence="3 4">
    <name type="scientific">Actinoplanes campanulatus</name>
    <dbReference type="NCBI Taxonomy" id="113559"/>
    <lineage>
        <taxon>Bacteria</taxon>
        <taxon>Bacillati</taxon>
        <taxon>Actinomycetota</taxon>
        <taxon>Actinomycetes</taxon>
        <taxon>Micromonosporales</taxon>
        <taxon>Micromonosporaceae</taxon>
        <taxon>Actinoplanes</taxon>
    </lineage>
</organism>
<dbReference type="Proteomes" id="UP000590749">
    <property type="component" value="Unassembled WGS sequence"/>
</dbReference>
<keyword evidence="4" id="KW-1185">Reference proteome</keyword>
<feature type="domain" description="ATP-grasp" evidence="2">
    <location>
        <begin position="23"/>
        <end position="68"/>
    </location>
</feature>
<evidence type="ECO:0000313" key="4">
    <source>
        <dbReference type="Proteomes" id="UP000590749"/>
    </source>
</evidence>
<dbReference type="InterPro" id="IPR011761">
    <property type="entry name" value="ATP-grasp"/>
</dbReference>
<dbReference type="InterPro" id="IPR013815">
    <property type="entry name" value="ATP_grasp_subdomain_1"/>
</dbReference>
<dbReference type="AlphaFoldDB" id="A0A7W5ASA3"/>
<dbReference type="SUPFAM" id="SSF56059">
    <property type="entry name" value="Glutathione synthetase ATP-binding domain-like"/>
    <property type="match status" value="1"/>
</dbReference>
<sequence>MRHLRAAGHGPEDLVSKTRYAAGEVLAAYGIAVLPAAHAGTGVSAVAAAERLGYPVIVMPAGRTAGPGRCDAGRPALRSEADLTPLLAGPTGVVAGNVRLRLTGTPANR</sequence>
<proteinExistence type="predicted"/>
<protein>
    <recommendedName>
        <fullName evidence="2">ATP-grasp domain-containing protein</fullName>
    </recommendedName>
</protein>
<dbReference type="PROSITE" id="PS50975">
    <property type="entry name" value="ATP_GRASP"/>
    <property type="match status" value="1"/>
</dbReference>
<evidence type="ECO:0000259" key="2">
    <source>
        <dbReference type="PROSITE" id="PS50975"/>
    </source>
</evidence>
<comment type="caution">
    <text evidence="3">The sequence shown here is derived from an EMBL/GenBank/DDBJ whole genome shotgun (WGS) entry which is preliminary data.</text>
</comment>
<evidence type="ECO:0000256" key="1">
    <source>
        <dbReference type="PROSITE-ProRule" id="PRU00409"/>
    </source>
</evidence>
<keyword evidence="1" id="KW-0547">Nucleotide-binding</keyword>
<keyword evidence="1" id="KW-0067">ATP-binding</keyword>
<dbReference type="RefSeq" id="WP_183227900.1">
    <property type="nucleotide sequence ID" value="NZ_BMPW01000042.1"/>
</dbReference>
<gene>
    <name evidence="3" type="ORF">FHR83_009220</name>
</gene>
<name>A0A7W5ASA3_9ACTN</name>
<dbReference type="Gene3D" id="3.30.1490.20">
    <property type="entry name" value="ATP-grasp fold, A domain"/>
    <property type="match status" value="1"/>
</dbReference>
<dbReference type="GO" id="GO:0005524">
    <property type="term" value="F:ATP binding"/>
    <property type="evidence" value="ECO:0007669"/>
    <property type="project" value="UniProtKB-UniRule"/>
</dbReference>
<accession>A0A7W5ASA3</accession>